<sequence>MLHTSDMKRPLAEPNVTEQGPRRQIIFLVLPDVQLLDLAGPIQVFDTAARLFRAPYTLRFCAASAEVRSAQQLYLARLEPLPEIDRKNIVFVPGTGTSPAQSRGLLAEPTKRWLQESYQAGTQIASICSGTAVLGAAGLLDRRRCTTHWEFVAELQSCYPMARVLDDVLYVQDQGIITSAGVTSGIDMALWLLEQDSGARMTAEVARQLLVYLRRNGLERQVSVYLEYRAHMNPCIHKVQDWLVEHVGEPTSLAELASVGQTSERSLARAFKAATGITPYRYHQLLRLEVAAQLVYASTLPFETIAMKSGFSDARQFRRAWRERFGVSPTLSRQRGNDTRLYKD</sequence>
<dbReference type="EMBL" id="BIFT01000002">
    <property type="protein sequence ID" value="GCE31610.1"/>
    <property type="molecule type" value="Genomic_DNA"/>
</dbReference>
<dbReference type="PANTHER" id="PTHR43130">
    <property type="entry name" value="ARAC-FAMILY TRANSCRIPTIONAL REGULATOR"/>
    <property type="match status" value="1"/>
</dbReference>
<dbReference type="PROSITE" id="PS01124">
    <property type="entry name" value="HTH_ARAC_FAMILY_2"/>
    <property type="match status" value="1"/>
</dbReference>
<dbReference type="Proteomes" id="UP000287171">
    <property type="component" value="Unassembled WGS sequence"/>
</dbReference>
<dbReference type="SUPFAM" id="SSF46689">
    <property type="entry name" value="Homeodomain-like"/>
    <property type="match status" value="2"/>
</dbReference>
<reference evidence="5" key="1">
    <citation type="submission" date="2018-12" db="EMBL/GenBank/DDBJ databases">
        <title>Tengunoibacter tsumagoiensis gen. nov., sp. nov., Dictyobacter kobayashii sp. nov., D. alpinus sp. nov., and D. joshuensis sp. nov. and description of Dictyobacteraceae fam. nov. within the order Ktedonobacterales isolated from Tengu-no-mugimeshi.</title>
        <authorList>
            <person name="Wang C.M."/>
            <person name="Zheng Y."/>
            <person name="Sakai Y."/>
            <person name="Toyoda A."/>
            <person name="Minakuchi Y."/>
            <person name="Abe K."/>
            <person name="Yokota A."/>
            <person name="Yabe S."/>
        </authorList>
    </citation>
    <scope>NUCLEOTIDE SEQUENCE [LARGE SCALE GENOMIC DNA]</scope>
    <source>
        <strain evidence="5">Uno16</strain>
    </source>
</reference>
<evidence type="ECO:0000256" key="2">
    <source>
        <dbReference type="ARBA" id="ARBA00023163"/>
    </source>
</evidence>
<name>A0A402BJU6_9CHLR</name>
<dbReference type="PANTHER" id="PTHR43130:SF3">
    <property type="entry name" value="HTH-TYPE TRANSCRIPTIONAL REGULATOR RV1931C"/>
    <property type="match status" value="1"/>
</dbReference>
<feature type="domain" description="HTH araC/xylS-type" evidence="3">
    <location>
        <begin position="237"/>
        <end position="335"/>
    </location>
</feature>
<comment type="caution">
    <text evidence="4">The sequence shown here is derived from an EMBL/GenBank/DDBJ whole genome shotgun (WGS) entry which is preliminary data.</text>
</comment>
<proteinExistence type="predicted"/>
<dbReference type="InterPro" id="IPR029062">
    <property type="entry name" value="Class_I_gatase-like"/>
</dbReference>
<evidence type="ECO:0000256" key="1">
    <source>
        <dbReference type="ARBA" id="ARBA00023015"/>
    </source>
</evidence>
<dbReference type="Gene3D" id="1.10.10.60">
    <property type="entry name" value="Homeodomain-like"/>
    <property type="match status" value="1"/>
</dbReference>
<dbReference type="SUPFAM" id="SSF52317">
    <property type="entry name" value="Class I glutamine amidotransferase-like"/>
    <property type="match status" value="1"/>
</dbReference>
<evidence type="ECO:0000313" key="4">
    <source>
        <dbReference type="EMBL" id="GCE31610.1"/>
    </source>
</evidence>
<organism evidence="4 5">
    <name type="scientific">Dictyobacter alpinus</name>
    <dbReference type="NCBI Taxonomy" id="2014873"/>
    <lineage>
        <taxon>Bacteria</taxon>
        <taxon>Bacillati</taxon>
        <taxon>Chloroflexota</taxon>
        <taxon>Ktedonobacteria</taxon>
        <taxon>Ktedonobacterales</taxon>
        <taxon>Dictyobacteraceae</taxon>
        <taxon>Dictyobacter</taxon>
    </lineage>
</organism>
<dbReference type="Pfam" id="PF01965">
    <property type="entry name" value="DJ-1_PfpI"/>
    <property type="match status" value="1"/>
</dbReference>
<dbReference type="SMART" id="SM00342">
    <property type="entry name" value="HTH_ARAC"/>
    <property type="match status" value="1"/>
</dbReference>
<keyword evidence="2" id="KW-0804">Transcription</keyword>
<dbReference type="InterPro" id="IPR009057">
    <property type="entry name" value="Homeodomain-like_sf"/>
</dbReference>
<dbReference type="InterPro" id="IPR002818">
    <property type="entry name" value="DJ-1/PfpI"/>
</dbReference>
<dbReference type="CDD" id="cd03137">
    <property type="entry name" value="GATase1_AraC_1"/>
    <property type="match status" value="1"/>
</dbReference>
<gene>
    <name evidence="4" type="ORF">KDA_70940</name>
</gene>
<keyword evidence="1" id="KW-0805">Transcription regulation</keyword>
<evidence type="ECO:0000259" key="3">
    <source>
        <dbReference type="PROSITE" id="PS01124"/>
    </source>
</evidence>
<dbReference type="GO" id="GO:0043565">
    <property type="term" value="F:sequence-specific DNA binding"/>
    <property type="evidence" value="ECO:0007669"/>
    <property type="project" value="InterPro"/>
</dbReference>
<dbReference type="AlphaFoldDB" id="A0A402BJU6"/>
<evidence type="ECO:0000313" key="5">
    <source>
        <dbReference type="Proteomes" id="UP000287171"/>
    </source>
</evidence>
<dbReference type="GO" id="GO:0003700">
    <property type="term" value="F:DNA-binding transcription factor activity"/>
    <property type="evidence" value="ECO:0007669"/>
    <property type="project" value="InterPro"/>
</dbReference>
<dbReference type="Gene3D" id="3.40.50.880">
    <property type="match status" value="1"/>
</dbReference>
<dbReference type="Pfam" id="PF12833">
    <property type="entry name" value="HTH_18"/>
    <property type="match status" value="1"/>
</dbReference>
<dbReference type="InterPro" id="IPR052158">
    <property type="entry name" value="INH-QAR"/>
</dbReference>
<dbReference type="InterPro" id="IPR018060">
    <property type="entry name" value="HTH_AraC"/>
</dbReference>
<keyword evidence="5" id="KW-1185">Reference proteome</keyword>
<accession>A0A402BJU6</accession>
<protein>
    <submittedName>
        <fullName evidence="4">AraC family transcriptional regulator</fullName>
    </submittedName>
</protein>